<dbReference type="Gene3D" id="3.90.550.10">
    <property type="entry name" value="Spore Coat Polysaccharide Biosynthesis Protein SpsA, Chain A"/>
    <property type="match status" value="1"/>
</dbReference>
<evidence type="ECO:0000256" key="1">
    <source>
        <dbReference type="ARBA" id="ARBA00004141"/>
    </source>
</evidence>
<protein>
    <submittedName>
        <fullName evidence="9">Glycosyltransferase family 2 protein</fullName>
    </submittedName>
</protein>
<dbReference type="InterPro" id="IPR029044">
    <property type="entry name" value="Nucleotide-diphossugar_trans"/>
</dbReference>
<feature type="transmembrane region" description="Helical" evidence="7">
    <location>
        <begin position="225"/>
        <end position="251"/>
    </location>
</feature>
<dbReference type="Proteomes" id="UP000424805">
    <property type="component" value="Unassembled WGS sequence"/>
</dbReference>
<sequence length="308" mass="35138">MKISIVSPIYRAENIVEELVRQIIKSVEPLTSDFEIVLVNDASPDHSWMKIREICRRDSRVKGINLSRNFGQHYAITAGLSYASGEWIVVMDCDLQDRPDEIPNLYAKALEGWDIVYARRVERQDGFWKKMSSRAFHRVYSYLSGSKSDRTIANFGIYKKRVIQEYNKMTEKARSFPSLIAYLGFKATTIDVAHSERYEGSSSYTLSKLIKLTVDVLVSNSTKPLLLAVQFGFIVSFISVLLALYNVIAYFTGINLVHGYTTTIFSIWFVGGMTIFVLGIVGLYIGKIFDEVKNRQLFIVDETINLEK</sequence>
<name>A0A7J4XZ77_BACOV</name>
<comment type="subcellular location">
    <subcellularLocation>
        <location evidence="1">Membrane</location>
        <topology evidence="1">Multi-pass membrane protein</topology>
    </subcellularLocation>
</comment>
<dbReference type="PANTHER" id="PTHR48090">
    <property type="entry name" value="UNDECAPRENYL-PHOSPHATE 4-DEOXY-4-FORMAMIDO-L-ARABINOSE TRANSFERASE-RELATED"/>
    <property type="match status" value="1"/>
</dbReference>
<feature type="domain" description="Glycosyltransferase 2-like" evidence="8">
    <location>
        <begin position="4"/>
        <end position="141"/>
    </location>
</feature>
<evidence type="ECO:0000313" key="9">
    <source>
        <dbReference type="EMBL" id="KAA4627658.1"/>
    </source>
</evidence>
<keyword evidence="5 7" id="KW-1133">Transmembrane helix</keyword>
<reference evidence="9 10" key="1">
    <citation type="journal article" date="2019" name="Nat. Med.">
        <title>A library of human gut bacterial isolates paired with longitudinal multiomics data enables mechanistic microbiome research.</title>
        <authorList>
            <person name="Poyet M."/>
            <person name="Groussin M."/>
            <person name="Gibbons S.M."/>
            <person name="Avila-Pacheco J."/>
            <person name="Jiang X."/>
            <person name="Kearney S.M."/>
            <person name="Perrotta A.R."/>
            <person name="Berdy B."/>
            <person name="Zhao S."/>
            <person name="Lieberman T.D."/>
            <person name="Swanson P.K."/>
            <person name="Smith M."/>
            <person name="Roesemann S."/>
            <person name="Alexander J.E."/>
            <person name="Rich S.A."/>
            <person name="Livny J."/>
            <person name="Vlamakis H."/>
            <person name="Clish C."/>
            <person name="Bullock K."/>
            <person name="Deik A."/>
            <person name="Scott J."/>
            <person name="Pierce K.A."/>
            <person name="Xavier R.J."/>
            <person name="Alm E.J."/>
        </authorList>
    </citation>
    <scope>NUCLEOTIDE SEQUENCE [LARGE SCALE GENOMIC DNA]</scope>
    <source>
        <strain evidence="9 10">BIOML-A15</strain>
    </source>
</reference>
<dbReference type="CDD" id="cd04187">
    <property type="entry name" value="DPM1_like_bac"/>
    <property type="match status" value="1"/>
</dbReference>
<evidence type="ECO:0000259" key="8">
    <source>
        <dbReference type="Pfam" id="PF00535"/>
    </source>
</evidence>
<evidence type="ECO:0000313" key="10">
    <source>
        <dbReference type="Proteomes" id="UP000424805"/>
    </source>
</evidence>
<dbReference type="InterPro" id="IPR001173">
    <property type="entry name" value="Glyco_trans_2-like"/>
</dbReference>
<keyword evidence="3 9" id="KW-0808">Transferase</keyword>
<dbReference type="Pfam" id="PF00535">
    <property type="entry name" value="Glycos_transf_2"/>
    <property type="match status" value="1"/>
</dbReference>
<dbReference type="PANTHER" id="PTHR48090:SF1">
    <property type="entry name" value="PROPHAGE BACTOPRENOL GLUCOSYL TRANSFERASE HOMOLOG"/>
    <property type="match status" value="1"/>
</dbReference>
<evidence type="ECO:0000256" key="6">
    <source>
        <dbReference type="ARBA" id="ARBA00023136"/>
    </source>
</evidence>
<gene>
    <name evidence="9" type="ORF">F3B90_09285</name>
</gene>
<dbReference type="AlphaFoldDB" id="A0A7J4XZ77"/>
<accession>A0A7J4XZ77</accession>
<proteinExistence type="predicted"/>
<keyword evidence="6 7" id="KW-0472">Membrane</keyword>
<dbReference type="GO" id="GO:0005886">
    <property type="term" value="C:plasma membrane"/>
    <property type="evidence" value="ECO:0007669"/>
    <property type="project" value="TreeGrafter"/>
</dbReference>
<keyword evidence="2" id="KW-0328">Glycosyltransferase</keyword>
<comment type="caution">
    <text evidence="9">The sequence shown here is derived from an EMBL/GenBank/DDBJ whole genome shotgun (WGS) entry which is preliminary data.</text>
</comment>
<evidence type="ECO:0000256" key="4">
    <source>
        <dbReference type="ARBA" id="ARBA00022692"/>
    </source>
</evidence>
<dbReference type="SUPFAM" id="SSF53448">
    <property type="entry name" value="Nucleotide-diphospho-sugar transferases"/>
    <property type="match status" value="1"/>
</dbReference>
<evidence type="ECO:0000256" key="5">
    <source>
        <dbReference type="ARBA" id="ARBA00022989"/>
    </source>
</evidence>
<evidence type="ECO:0000256" key="7">
    <source>
        <dbReference type="SAM" id="Phobius"/>
    </source>
</evidence>
<evidence type="ECO:0000256" key="3">
    <source>
        <dbReference type="ARBA" id="ARBA00022679"/>
    </source>
</evidence>
<dbReference type="InterPro" id="IPR050256">
    <property type="entry name" value="Glycosyltransferase_2"/>
</dbReference>
<evidence type="ECO:0000256" key="2">
    <source>
        <dbReference type="ARBA" id="ARBA00022676"/>
    </source>
</evidence>
<organism evidence="9 10">
    <name type="scientific">Bacteroides ovatus</name>
    <dbReference type="NCBI Taxonomy" id="28116"/>
    <lineage>
        <taxon>Bacteria</taxon>
        <taxon>Pseudomonadati</taxon>
        <taxon>Bacteroidota</taxon>
        <taxon>Bacteroidia</taxon>
        <taxon>Bacteroidales</taxon>
        <taxon>Bacteroidaceae</taxon>
        <taxon>Bacteroides</taxon>
    </lineage>
</organism>
<dbReference type="GO" id="GO:0016757">
    <property type="term" value="F:glycosyltransferase activity"/>
    <property type="evidence" value="ECO:0007669"/>
    <property type="project" value="UniProtKB-KW"/>
</dbReference>
<dbReference type="EMBL" id="VWFP01000008">
    <property type="protein sequence ID" value="KAA4627658.1"/>
    <property type="molecule type" value="Genomic_DNA"/>
</dbReference>
<feature type="transmembrane region" description="Helical" evidence="7">
    <location>
        <begin position="263"/>
        <end position="285"/>
    </location>
</feature>
<keyword evidence="4 7" id="KW-0812">Transmembrane</keyword>